<organism evidence="8 9">
    <name type="scientific">Pseudomonas mandelii JR-1</name>
    <dbReference type="NCBI Taxonomy" id="1147786"/>
    <lineage>
        <taxon>Bacteria</taxon>
        <taxon>Pseudomonadati</taxon>
        <taxon>Pseudomonadota</taxon>
        <taxon>Gammaproteobacteria</taxon>
        <taxon>Pseudomonadales</taxon>
        <taxon>Pseudomonadaceae</taxon>
        <taxon>Pseudomonas</taxon>
    </lineage>
</organism>
<proteinExistence type="predicted"/>
<dbReference type="Gene3D" id="3.30.565.10">
    <property type="entry name" value="Histidine kinase-like ATPase, C-terminal domain"/>
    <property type="match status" value="1"/>
</dbReference>
<dbReference type="GO" id="GO:0000155">
    <property type="term" value="F:phosphorelay sensor kinase activity"/>
    <property type="evidence" value="ECO:0007669"/>
    <property type="project" value="InterPro"/>
</dbReference>
<dbReference type="HOGENOM" id="CLU_000445_114_44_6"/>
<feature type="domain" description="Histidine kinase" evidence="7">
    <location>
        <begin position="188"/>
        <end position="400"/>
    </location>
</feature>
<dbReference type="SUPFAM" id="SSF47384">
    <property type="entry name" value="Homodimeric domain of signal transducing histidine kinase"/>
    <property type="match status" value="1"/>
</dbReference>
<dbReference type="Pfam" id="PF02518">
    <property type="entry name" value="HATPase_c"/>
    <property type="match status" value="1"/>
</dbReference>
<keyword evidence="5 8" id="KW-0418">Kinase</keyword>
<dbReference type="InterPro" id="IPR036097">
    <property type="entry name" value="HisK_dim/P_sf"/>
</dbReference>
<evidence type="ECO:0000256" key="6">
    <source>
        <dbReference type="ARBA" id="ARBA00023012"/>
    </source>
</evidence>
<dbReference type="InterPro" id="IPR029016">
    <property type="entry name" value="GAF-like_dom_sf"/>
</dbReference>
<reference evidence="8 9" key="1">
    <citation type="journal article" date="2012" name="J. Bacteriol.">
        <title>Genome sequence of cold-adapted Pseudomonas mandelii strain JR-1.</title>
        <authorList>
            <person name="Jang S.H."/>
            <person name="Kim J."/>
            <person name="Kim J."/>
            <person name="Hong S."/>
            <person name="Lee C."/>
        </authorList>
    </citation>
    <scope>NUCLEOTIDE SEQUENCE [LARGE SCALE GENOMIC DNA]</scope>
    <source>
        <strain evidence="8 9">JR-1</strain>
    </source>
</reference>
<gene>
    <name evidence="8" type="ORF">OU5_4967</name>
</gene>
<dbReference type="InterPro" id="IPR003661">
    <property type="entry name" value="HisK_dim/P_dom"/>
</dbReference>
<dbReference type="InterPro" id="IPR036890">
    <property type="entry name" value="HATPase_C_sf"/>
</dbReference>
<dbReference type="InterPro" id="IPR005467">
    <property type="entry name" value="His_kinase_dom"/>
</dbReference>
<evidence type="ECO:0000256" key="2">
    <source>
        <dbReference type="ARBA" id="ARBA00012438"/>
    </source>
</evidence>
<dbReference type="Gene3D" id="1.10.287.130">
    <property type="match status" value="1"/>
</dbReference>
<dbReference type="InterPro" id="IPR050736">
    <property type="entry name" value="Sensor_HK_Regulatory"/>
</dbReference>
<dbReference type="PANTHER" id="PTHR43711">
    <property type="entry name" value="TWO-COMPONENT HISTIDINE KINASE"/>
    <property type="match status" value="1"/>
</dbReference>
<evidence type="ECO:0000256" key="1">
    <source>
        <dbReference type="ARBA" id="ARBA00000085"/>
    </source>
</evidence>
<keyword evidence="6" id="KW-0902">Two-component regulatory system</keyword>
<dbReference type="CDD" id="cd00075">
    <property type="entry name" value="HATPase"/>
    <property type="match status" value="1"/>
</dbReference>
<dbReference type="InterPro" id="IPR004358">
    <property type="entry name" value="Sig_transdc_His_kin-like_C"/>
</dbReference>
<dbReference type="AlphaFoldDB" id="A0A024EHF4"/>
<dbReference type="CDD" id="cd00082">
    <property type="entry name" value="HisKA"/>
    <property type="match status" value="1"/>
</dbReference>
<dbReference type="SMART" id="SM00388">
    <property type="entry name" value="HisKA"/>
    <property type="match status" value="1"/>
</dbReference>
<dbReference type="SUPFAM" id="SSF55874">
    <property type="entry name" value="ATPase domain of HSP90 chaperone/DNA topoisomerase II/histidine kinase"/>
    <property type="match status" value="1"/>
</dbReference>
<dbReference type="InterPro" id="IPR003594">
    <property type="entry name" value="HATPase_dom"/>
</dbReference>
<evidence type="ECO:0000256" key="5">
    <source>
        <dbReference type="ARBA" id="ARBA00022777"/>
    </source>
</evidence>
<accession>A0A024EHF4</accession>
<dbReference type="PANTHER" id="PTHR43711:SF1">
    <property type="entry name" value="HISTIDINE KINASE 1"/>
    <property type="match status" value="1"/>
</dbReference>
<sequence length="405" mass="44164">MNTQRLIDMGQTAAADIATIGRISAVPAILQVIRELTGLRFAAVARVTEDSWTACAVLDQLDFGLQVGGELEVVTTLCHEIRQAHQSVVIDKASEDPLYRDHHTPRLYQFESYISVPIFRPDGRFFGTICALDPNPASLKSSTIQSTMESFARMLALQIEAEENLQKTEAALMAERKNTALREQFIAVLGHDLRNPLFAISAGAEMLLRKLPDPANQQRARHILTSARRATRLVDDVLDFARGSLGSGIPVDIAPCPDLGDALRHVISEVQNIYPQRTLRMSIGELHGIQCDRERVAQLLSNLVANAVAHGDPEGSVDVSAQIHDGQFVLSVTNQGLIAEDALPHLFRPYARPARGTPQTGLGLGLYIASQIAQSHGGKLEVRSTTKEGTQFVFSFPVQTVPGKA</sequence>
<keyword evidence="3" id="KW-0597">Phosphoprotein</keyword>
<evidence type="ECO:0000313" key="8">
    <source>
        <dbReference type="EMBL" id="AHZ72046.1"/>
    </source>
</evidence>
<evidence type="ECO:0000256" key="3">
    <source>
        <dbReference type="ARBA" id="ARBA00022553"/>
    </source>
</evidence>
<dbReference type="PRINTS" id="PR00344">
    <property type="entry name" value="BCTRLSENSOR"/>
</dbReference>
<dbReference type="KEGG" id="pman:OU5_4967"/>
<dbReference type="SUPFAM" id="SSF55781">
    <property type="entry name" value="GAF domain-like"/>
    <property type="match status" value="1"/>
</dbReference>
<evidence type="ECO:0000256" key="4">
    <source>
        <dbReference type="ARBA" id="ARBA00022679"/>
    </source>
</evidence>
<name>A0A024EHF4_9PSED</name>
<dbReference type="Pfam" id="PF01590">
    <property type="entry name" value="GAF"/>
    <property type="match status" value="1"/>
</dbReference>
<protein>
    <recommendedName>
        <fullName evidence="2">histidine kinase</fullName>
        <ecNumber evidence="2">2.7.13.3</ecNumber>
    </recommendedName>
</protein>
<dbReference type="SMART" id="SM00065">
    <property type="entry name" value="GAF"/>
    <property type="match status" value="1"/>
</dbReference>
<dbReference type="Proteomes" id="UP000026913">
    <property type="component" value="Chromosome"/>
</dbReference>
<dbReference type="EMBL" id="CP005960">
    <property type="protein sequence ID" value="AHZ72046.1"/>
    <property type="molecule type" value="Genomic_DNA"/>
</dbReference>
<dbReference type="EC" id="2.7.13.3" evidence="2"/>
<keyword evidence="4" id="KW-0808">Transferase</keyword>
<evidence type="ECO:0000259" key="7">
    <source>
        <dbReference type="PROSITE" id="PS50109"/>
    </source>
</evidence>
<evidence type="ECO:0000313" key="9">
    <source>
        <dbReference type="Proteomes" id="UP000026913"/>
    </source>
</evidence>
<dbReference type="InterPro" id="IPR003018">
    <property type="entry name" value="GAF"/>
</dbReference>
<comment type="catalytic activity">
    <reaction evidence="1">
        <text>ATP + protein L-histidine = ADP + protein N-phospho-L-histidine.</text>
        <dbReference type="EC" id="2.7.13.3"/>
    </reaction>
</comment>
<dbReference type="PROSITE" id="PS50109">
    <property type="entry name" value="HIS_KIN"/>
    <property type="match status" value="1"/>
</dbReference>
<dbReference type="SMART" id="SM00387">
    <property type="entry name" value="HATPase_c"/>
    <property type="match status" value="1"/>
</dbReference>
<dbReference type="Gene3D" id="3.30.450.40">
    <property type="match status" value="1"/>
</dbReference>
<dbReference type="Pfam" id="PF00512">
    <property type="entry name" value="HisKA"/>
    <property type="match status" value="1"/>
</dbReference>